<name>A0ABM1SRC4_LIMPO</name>
<keyword evidence="3 8" id="KW-0812">Transmembrane</keyword>
<evidence type="ECO:0000313" key="11">
    <source>
        <dbReference type="RefSeq" id="XP_022246180.1"/>
    </source>
</evidence>
<feature type="transmembrane region" description="Helical" evidence="8">
    <location>
        <begin position="145"/>
        <end position="169"/>
    </location>
</feature>
<sequence>MINRTYDQLLLNSKTRDEIRVKRDEELAVDSGLYSTASTNDSTTLEKLGGSPMPNWWREHIQVAPDWAQVSEDLPWTWQLHTYGLACLFLVLACVAFFTILSLRAQLSARPNLSTLNGFLCLLGASRALGLFIDPYGSKEIMPVVMIPILWDLAFPCLLSAFSLLQLAFQQMTQVKLAPSRLSNETCVSVVITSHFCLAIASDILWTLQNSLMMSISLVLNGNEKYKNKNQLEKPGPPRKGRESSRIPAEVRKMWRLVTAASVDKHSSACCTISSLMLKHAGDCDTSRACPRSPKSRKISSGSPSGNPAAPLESSSQCQPLMDGQVKESTTNHYRQSEIEEMGPMLPQHVAKSSGYMSRKGDGIQHLSPRSSRHFCQEDFQFDAHKLKPSRQSRVEKLLRKMLLAAILGLTVCVLQVYRIVGPHGLSAGQRNAAVVPWFCYQTLYRVVEFSMGVVLASITRQSLYTHCCHMYTSTGRKRSNSMFT</sequence>
<comment type="subcellular location">
    <subcellularLocation>
        <location evidence="1">Membrane</location>
        <topology evidence="1">Multi-pass membrane protein</topology>
    </subcellularLocation>
</comment>
<keyword evidence="2" id="KW-0597">Phosphoprotein</keyword>
<feature type="transmembrane region" description="Helical" evidence="8">
    <location>
        <begin position="115"/>
        <end position="133"/>
    </location>
</feature>
<evidence type="ECO:0000256" key="7">
    <source>
        <dbReference type="SAM" id="MobiDB-lite"/>
    </source>
</evidence>
<feature type="domain" description="Proline-rich transmembrane protein 3/4" evidence="9">
    <location>
        <begin position="384"/>
        <end position="466"/>
    </location>
</feature>
<feature type="transmembrane region" description="Helical" evidence="8">
    <location>
        <begin position="83"/>
        <end position="103"/>
    </location>
</feature>
<evidence type="ECO:0000256" key="2">
    <source>
        <dbReference type="ARBA" id="ARBA00022553"/>
    </source>
</evidence>
<evidence type="ECO:0000313" key="10">
    <source>
        <dbReference type="Proteomes" id="UP000694941"/>
    </source>
</evidence>
<keyword evidence="6 8" id="KW-0472">Membrane</keyword>
<evidence type="ECO:0000256" key="4">
    <source>
        <dbReference type="ARBA" id="ARBA00022729"/>
    </source>
</evidence>
<dbReference type="Proteomes" id="UP000694941">
    <property type="component" value="Unplaced"/>
</dbReference>
<keyword evidence="5 8" id="KW-1133">Transmembrane helix</keyword>
<feature type="region of interest" description="Disordered" evidence="7">
    <location>
        <begin position="228"/>
        <end position="248"/>
    </location>
</feature>
<organism evidence="10 11">
    <name type="scientific">Limulus polyphemus</name>
    <name type="common">Atlantic horseshoe crab</name>
    <dbReference type="NCBI Taxonomy" id="6850"/>
    <lineage>
        <taxon>Eukaryota</taxon>
        <taxon>Metazoa</taxon>
        <taxon>Ecdysozoa</taxon>
        <taxon>Arthropoda</taxon>
        <taxon>Chelicerata</taxon>
        <taxon>Merostomata</taxon>
        <taxon>Xiphosura</taxon>
        <taxon>Limulidae</taxon>
        <taxon>Limulus</taxon>
    </lineage>
</organism>
<dbReference type="Pfam" id="PF25987">
    <property type="entry name" value="PRRT3"/>
    <property type="match status" value="2"/>
</dbReference>
<evidence type="ECO:0000256" key="3">
    <source>
        <dbReference type="ARBA" id="ARBA00022692"/>
    </source>
</evidence>
<feature type="domain" description="Proline-rich transmembrane protein 3/4" evidence="9">
    <location>
        <begin position="63"/>
        <end position="213"/>
    </location>
</feature>
<dbReference type="GeneID" id="106463063"/>
<protein>
    <submittedName>
        <fullName evidence="11">Uncharacterized protein LOC106463063</fullName>
    </submittedName>
</protein>
<reference evidence="11" key="1">
    <citation type="submission" date="2025-08" db="UniProtKB">
        <authorList>
            <consortium name="RefSeq"/>
        </authorList>
    </citation>
    <scope>IDENTIFICATION</scope>
    <source>
        <tissue evidence="11">Muscle</tissue>
    </source>
</reference>
<evidence type="ECO:0000256" key="8">
    <source>
        <dbReference type="SAM" id="Phobius"/>
    </source>
</evidence>
<dbReference type="RefSeq" id="XP_022246180.1">
    <property type="nucleotide sequence ID" value="XM_022390472.1"/>
</dbReference>
<gene>
    <name evidence="11" type="primary">LOC106463063</name>
</gene>
<evidence type="ECO:0000259" key="9">
    <source>
        <dbReference type="Pfam" id="PF25987"/>
    </source>
</evidence>
<evidence type="ECO:0000256" key="5">
    <source>
        <dbReference type="ARBA" id="ARBA00022989"/>
    </source>
</evidence>
<accession>A0ABM1SRC4</accession>
<dbReference type="PANTHER" id="PTHR35578:SF6">
    <property type="entry name" value="PROLINE-RICH TRANSMEMBRANE PROTEIN 4"/>
    <property type="match status" value="1"/>
</dbReference>
<keyword evidence="10" id="KW-1185">Reference proteome</keyword>
<keyword evidence="4" id="KW-0732">Signal</keyword>
<evidence type="ECO:0000256" key="1">
    <source>
        <dbReference type="ARBA" id="ARBA00004141"/>
    </source>
</evidence>
<proteinExistence type="predicted"/>
<dbReference type="InterPro" id="IPR052836">
    <property type="entry name" value="PRRT_domain-containing"/>
</dbReference>
<feature type="compositionally biased region" description="Low complexity" evidence="7">
    <location>
        <begin position="300"/>
        <end position="311"/>
    </location>
</feature>
<evidence type="ECO:0000256" key="6">
    <source>
        <dbReference type="ARBA" id="ARBA00023136"/>
    </source>
</evidence>
<dbReference type="PANTHER" id="PTHR35578">
    <property type="entry name" value="PROLINE-RICH TRANSMEMBRANE PROTEIN 4-RELATED"/>
    <property type="match status" value="1"/>
</dbReference>
<feature type="region of interest" description="Disordered" evidence="7">
    <location>
        <begin position="283"/>
        <end position="317"/>
    </location>
</feature>
<dbReference type="InterPro" id="IPR059081">
    <property type="entry name" value="PRRT3-4"/>
</dbReference>